<feature type="compositionally biased region" description="Basic residues" evidence="1">
    <location>
        <begin position="101"/>
        <end position="110"/>
    </location>
</feature>
<keyword evidence="3" id="KW-1185">Reference proteome</keyword>
<reference evidence="2 3" key="1">
    <citation type="submission" date="2020-12" db="EMBL/GenBank/DDBJ databases">
        <title>Concerted genomic and epigenomic changes stabilize Arabidopsis allopolyploids.</title>
        <authorList>
            <person name="Chen Z."/>
        </authorList>
    </citation>
    <scope>NUCLEOTIDE SEQUENCE [LARGE SCALE GENOMIC DNA]</scope>
    <source>
        <strain evidence="2">As9502</strain>
        <tissue evidence="2">Leaf</tissue>
    </source>
</reference>
<evidence type="ECO:0000256" key="1">
    <source>
        <dbReference type="SAM" id="MobiDB-lite"/>
    </source>
</evidence>
<protein>
    <submittedName>
        <fullName evidence="2">Uncharacterized protein</fullName>
    </submittedName>
</protein>
<comment type="caution">
    <text evidence="2">The sequence shown here is derived from an EMBL/GenBank/DDBJ whole genome shotgun (WGS) entry which is preliminary data.</text>
</comment>
<dbReference type="AlphaFoldDB" id="A0A8T1YPU5"/>
<accession>A0A8T1YPU5</accession>
<feature type="compositionally biased region" description="Basic and acidic residues" evidence="1">
    <location>
        <begin position="111"/>
        <end position="126"/>
    </location>
</feature>
<feature type="region of interest" description="Disordered" evidence="1">
    <location>
        <begin position="27"/>
        <end position="126"/>
    </location>
</feature>
<dbReference type="Proteomes" id="UP000694251">
    <property type="component" value="Chromosome 12"/>
</dbReference>
<evidence type="ECO:0000313" key="3">
    <source>
        <dbReference type="Proteomes" id="UP000694251"/>
    </source>
</evidence>
<gene>
    <name evidence="2" type="ORF">ISN44_As12g034690</name>
</gene>
<organism evidence="2 3">
    <name type="scientific">Arabidopsis suecica</name>
    <name type="common">Swedish thale-cress</name>
    <name type="synonym">Cardaminopsis suecica</name>
    <dbReference type="NCBI Taxonomy" id="45249"/>
    <lineage>
        <taxon>Eukaryota</taxon>
        <taxon>Viridiplantae</taxon>
        <taxon>Streptophyta</taxon>
        <taxon>Embryophyta</taxon>
        <taxon>Tracheophyta</taxon>
        <taxon>Spermatophyta</taxon>
        <taxon>Magnoliopsida</taxon>
        <taxon>eudicotyledons</taxon>
        <taxon>Gunneridae</taxon>
        <taxon>Pentapetalae</taxon>
        <taxon>rosids</taxon>
        <taxon>malvids</taxon>
        <taxon>Brassicales</taxon>
        <taxon>Brassicaceae</taxon>
        <taxon>Camelineae</taxon>
        <taxon>Arabidopsis</taxon>
    </lineage>
</organism>
<evidence type="ECO:0000313" key="2">
    <source>
        <dbReference type="EMBL" id="KAG7548277.1"/>
    </source>
</evidence>
<dbReference type="EMBL" id="JAEFBJ010000012">
    <property type="protein sequence ID" value="KAG7548277.1"/>
    <property type="molecule type" value="Genomic_DNA"/>
</dbReference>
<feature type="compositionally biased region" description="Polar residues" evidence="1">
    <location>
        <begin position="74"/>
        <end position="83"/>
    </location>
</feature>
<sequence length="350" mass="39746">MAASFAYLRDIKPYKTIWRLQVSAESYGRRSLARNGLPRPNRYVSPPEDTRTERGRSGALIPGSRNGGSHSLHRNSQSNSYRFPSSRDAKLLRASSSFSRPSHHHKSSYHRSKELSDKNQGKAIDDGRKRRYEDFFYLEKSFEPSNKGRMGYPRRETASFHRTRVENRQVQASPHLSNSQLTISEPLLFPLKAKQGNLSPALVREHPFRLNLSKKLISSDKRKGKVMGSHHHTLGDSQPLVPLGNLSLGIQSEKKKSWYEITLEEDAENEDDENEEVDPDTTMGARFSKKDEAAFHALEPPLAEIDALDDDDLLGKNSKIFFRLFKILNATILLDREMKNLCLGSLAARS</sequence>
<proteinExistence type="predicted"/>
<name>A0A8T1YPU5_ARASU</name>